<sequence>MEMAIFKWHDGNVPDGVEIKQVYGLIFSNDGRLLLRVENNEDGVTYSLPGGHPEENDNGIEGTVRREIFEEVNITIRSPVIVGYQEVDEEDGQPHIAQVRMTALINGVGVVRPDLDNGKIYDRILVSPNKAVDLLGWGDVGYYQIKSAMSIAIKYLGISEFHDKEEYI</sequence>
<name>A0ACC7NZ57_9BACL</name>
<protein>
    <submittedName>
        <fullName evidence="1">NUDIX hydrolase</fullName>
        <ecNumber evidence="1">3.6.-.-</ecNumber>
    </submittedName>
</protein>
<accession>A0ACC7NZ57</accession>
<evidence type="ECO:0000313" key="2">
    <source>
        <dbReference type="Proteomes" id="UP001631969"/>
    </source>
</evidence>
<dbReference type="EC" id="3.6.-.-" evidence="1"/>
<gene>
    <name evidence="1" type="ORF">ACI1P1_13730</name>
</gene>
<proteinExistence type="predicted"/>
<dbReference type="EMBL" id="JBJURJ010000008">
    <property type="protein sequence ID" value="MFM9329350.1"/>
    <property type="molecule type" value="Genomic_DNA"/>
</dbReference>
<keyword evidence="2" id="KW-1185">Reference proteome</keyword>
<evidence type="ECO:0000313" key="1">
    <source>
        <dbReference type="EMBL" id="MFM9329350.1"/>
    </source>
</evidence>
<dbReference type="Proteomes" id="UP001631969">
    <property type="component" value="Unassembled WGS sequence"/>
</dbReference>
<keyword evidence="1" id="KW-0378">Hydrolase</keyword>
<comment type="caution">
    <text evidence="1">The sequence shown here is derived from an EMBL/GenBank/DDBJ whole genome shotgun (WGS) entry which is preliminary data.</text>
</comment>
<reference evidence="1" key="1">
    <citation type="submission" date="2024-12" db="EMBL/GenBank/DDBJ databases">
        <authorList>
            <person name="Wu N."/>
        </authorList>
    </citation>
    <scope>NUCLEOTIDE SEQUENCE</scope>
    <source>
        <strain evidence="1">P15</strain>
    </source>
</reference>
<organism evidence="1 2">
    <name type="scientific">Paenibacillus mesotrionivorans</name>
    <dbReference type="NCBI Taxonomy" id="3160968"/>
    <lineage>
        <taxon>Bacteria</taxon>
        <taxon>Bacillati</taxon>
        <taxon>Bacillota</taxon>
        <taxon>Bacilli</taxon>
        <taxon>Bacillales</taxon>
        <taxon>Paenibacillaceae</taxon>
        <taxon>Paenibacillus</taxon>
    </lineage>
</organism>